<dbReference type="AlphaFoldDB" id="A0AAD4FAG0"/>
<name>A0AAD4FAG0_9PEZI</name>
<dbReference type="EMBL" id="JAHCVI010000001">
    <property type="protein sequence ID" value="KAG7293663.1"/>
    <property type="molecule type" value="Genomic_DNA"/>
</dbReference>
<protein>
    <submittedName>
        <fullName evidence="2">Uncharacterized protein</fullName>
    </submittedName>
</protein>
<sequence>MTRDDYEQYEAAHPHGIKLDPNVFPKFLHDAEYLSDDEGNGGNEGDDTFACPSPPSQLEAWADDDHANPSPYKRPANPEPTTPRDHSDNTIYLTTPTSAYPDATYDASCSLTSPYRRRSTPDSWTGLELTAWGQTTAAPGAATPTRHPLRPSEPELKLTTAEGEEWWLDDGCEEYTYEYVYEDQAEGGYGHRCGEACGEFYYHDYDQYQAQDDGGFWMREGECDGVMEGEVQEVQQRLGEGTLEERREEKELPMWMRDPWHVSNMSWADMADEEEEW</sequence>
<proteinExistence type="predicted"/>
<reference evidence="2" key="1">
    <citation type="submission" date="2023-02" db="EMBL/GenBank/DDBJ databases">
        <authorList>
            <person name="Palmer J.M."/>
        </authorList>
    </citation>
    <scope>NUCLEOTIDE SEQUENCE</scope>
    <source>
        <strain evidence="2">FW57</strain>
    </source>
</reference>
<evidence type="ECO:0000256" key="1">
    <source>
        <dbReference type="SAM" id="MobiDB-lite"/>
    </source>
</evidence>
<accession>A0AAD4FAG0</accession>
<keyword evidence="3" id="KW-1185">Reference proteome</keyword>
<dbReference type="Proteomes" id="UP001197093">
    <property type="component" value="Unassembled WGS sequence"/>
</dbReference>
<evidence type="ECO:0000313" key="3">
    <source>
        <dbReference type="Proteomes" id="UP001197093"/>
    </source>
</evidence>
<comment type="caution">
    <text evidence="2">The sequence shown here is derived from an EMBL/GenBank/DDBJ whole genome shotgun (WGS) entry which is preliminary data.</text>
</comment>
<gene>
    <name evidence="2" type="ORF">NEMBOFW57_003718</name>
</gene>
<feature type="compositionally biased region" description="Basic and acidic residues" evidence="1">
    <location>
        <begin position="1"/>
        <end position="13"/>
    </location>
</feature>
<evidence type="ECO:0000313" key="2">
    <source>
        <dbReference type="EMBL" id="KAG7293663.1"/>
    </source>
</evidence>
<feature type="compositionally biased region" description="Acidic residues" evidence="1">
    <location>
        <begin position="33"/>
        <end position="47"/>
    </location>
</feature>
<organism evidence="2 3">
    <name type="scientific">Staphylotrichum longicolle</name>
    <dbReference type="NCBI Taxonomy" id="669026"/>
    <lineage>
        <taxon>Eukaryota</taxon>
        <taxon>Fungi</taxon>
        <taxon>Dikarya</taxon>
        <taxon>Ascomycota</taxon>
        <taxon>Pezizomycotina</taxon>
        <taxon>Sordariomycetes</taxon>
        <taxon>Sordariomycetidae</taxon>
        <taxon>Sordariales</taxon>
        <taxon>Chaetomiaceae</taxon>
        <taxon>Staphylotrichum</taxon>
    </lineage>
</organism>
<feature type="region of interest" description="Disordered" evidence="1">
    <location>
        <begin position="1"/>
        <end position="97"/>
    </location>
</feature>